<dbReference type="KEGG" id="sita:111256261"/>
<dbReference type="CDD" id="cd22160">
    <property type="entry name" value="F-box_AtFBL13-like"/>
    <property type="match status" value="1"/>
</dbReference>
<protein>
    <recommendedName>
        <fullName evidence="1">F-box domain-containing protein</fullName>
    </recommendedName>
</protein>
<dbReference type="HOGENOM" id="CLU_023151_4_2_1"/>
<dbReference type="InterPro" id="IPR053781">
    <property type="entry name" value="F-box_AtFBL13-like"/>
</dbReference>
<dbReference type="Gene3D" id="1.20.1280.50">
    <property type="match status" value="1"/>
</dbReference>
<reference evidence="3" key="1">
    <citation type="journal article" date="2012" name="Nat. Biotechnol.">
        <title>Reference genome sequence of the model plant Setaria.</title>
        <authorList>
            <person name="Bennetzen J.L."/>
            <person name="Schmutz J."/>
            <person name="Wang H."/>
            <person name="Percifield R."/>
            <person name="Hawkins J."/>
            <person name="Pontaroli A.C."/>
            <person name="Estep M."/>
            <person name="Feng L."/>
            <person name="Vaughn J.N."/>
            <person name="Grimwood J."/>
            <person name="Jenkins J."/>
            <person name="Barry K."/>
            <person name="Lindquist E."/>
            <person name="Hellsten U."/>
            <person name="Deshpande S."/>
            <person name="Wang X."/>
            <person name="Wu X."/>
            <person name="Mitros T."/>
            <person name="Triplett J."/>
            <person name="Yang X."/>
            <person name="Ye C.Y."/>
            <person name="Mauro-Herrera M."/>
            <person name="Wang L."/>
            <person name="Li P."/>
            <person name="Sharma M."/>
            <person name="Sharma R."/>
            <person name="Ronald P.C."/>
            <person name="Panaud O."/>
            <person name="Kellogg E.A."/>
            <person name="Brutnell T.P."/>
            <person name="Doust A.N."/>
            <person name="Tuskan G.A."/>
            <person name="Rokhsar D."/>
            <person name="Devos K.M."/>
        </authorList>
    </citation>
    <scope>NUCLEOTIDE SEQUENCE [LARGE SCALE GENOMIC DNA]</scope>
    <source>
        <strain evidence="3">cv. Yugu1</strain>
    </source>
</reference>
<dbReference type="Pfam" id="PF00646">
    <property type="entry name" value="F-box"/>
    <property type="match status" value="1"/>
</dbReference>
<reference evidence="2" key="2">
    <citation type="submission" date="2018-08" db="UniProtKB">
        <authorList>
            <consortium name="EnsemblPlants"/>
        </authorList>
    </citation>
    <scope>IDENTIFICATION</scope>
    <source>
        <strain evidence="2">Yugu1</strain>
    </source>
</reference>
<organism evidence="2 3">
    <name type="scientific">Setaria italica</name>
    <name type="common">Foxtail millet</name>
    <name type="synonym">Panicum italicum</name>
    <dbReference type="NCBI Taxonomy" id="4555"/>
    <lineage>
        <taxon>Eukaryota</taxon>
        <taxon>Viridiplantae</taxon>
        <taxon>Streptophyta</taxon>
        <taxon>Embryophyta</taxon>
        <taxon>Tracheophyta</taxon>
        <taxon>Spermatophyta</taxon>
        <taxon>Magnoliopsida</taxon>
        <taxon>Liliopsida</taxon>
        <taxon>Poales</taxon>
        <taxon>Poaceae</taxon>
        <taxon>PACMAD clade</taxon>
        <taxon>Panicoideae</taxon>
        <taxon>Panicodae</taxon>
        <taxon>Paniceae</taxon>
        <taxon>Cenchrinae</taxon>
        <taxon>Setaria</taxon>
    </lineage>
</organism>
<dbReference type="GeneID" id="111256261"/>
<dbReference type="AlphaFoldDB" id="K4A1X1"/>
<dbReference type="InterPro" id="IPR001810">
    <property type="entry name" value="F-box_dom"/>
</dbReference>
<dbReference type="OMA" id="GVWRRSF"/>
<evidence type="ECO:0000313" key="3">
    <source>
        <dbReference type="Proteomes" id="UP000004995"/>
    </source>
</evidence>
<dbReference type="eggNOG" id="ENOG502R3XN">
    <property type="taxonomic scope" value="Eukaryota"/>
</dbReference>
<dbReference type="Gramene" id="KQL22335">
    <property type="protein sequence ID" value="KQL22335"/>
    <property type="gene ID" value="SETIT_032867mg"/>
</dbReference>
<dbReference type="Proteomes" id="UP000004995">
    <property type="component" value="Unassembled WGS sequence"/>
</dbReference>
<dbReference type="InParanoid" id="K4A1X1"/>
<dbReference type="EnsemblPlants" id="KQL22335">
    <property type="protein sequence ID" value="KQL22335"/>
    <property type="gene ID" value="SETIT_032867mg"/>
</dbReference>
<dbReference type="InterPro" id="IPR006566">
    <property type="entry name" value="FBD"/>
</dbReference>
<dbReference type="SMART" id="SM00256">
    <property type="entry name" value="FBOX"/>
    <property type="match status" value="1"/>
</dbReference>
<feature type="domain" description="F-box" evidence="1">
    <location>
        <begin position="36"/>
        <end position="70"/>
    </location>
</feature>
<evidence type="ECO:0000259" key="1">
    <source>
        <dbReference type="PROSITE" id="PS50181"/>
    </source>
</evidence>
<sequence>MEAREIVSLVEQSLPPADHVVTMAAALSVDEASDGEDRISDLPDDLRRKIVSRLPIKDAVRTSALSTHWRHFWRSVPLVLCDAHIPRTKHFSPYTAITSVLTQHPGPFRAVHLSRWSMRMYPNLQQVEWARLLAEKGVEDLTFVNFPNWQRLAADASLRLPIDILRCTKISRLRLGFWTFPGTTVADLPRGPNVFPNLLELGLHHIAIDTECIDYMMECSPELKVFTIVANTNGRASIKIRSQNVVQVVFWASISKDLDVRGAPSLDRLILWNGSSVGMFCSLINLSLASTLRVVGYLEPRIHKLKVADIVIKAGTRPSPLTVIPSVKILALKLRFAVRKEAEMFLSFMRCFPNVETLHIVSDEADRCKGKQTLQFWRNADPVECTRSQVKEIVFNNFRGYNSELSFLQFVLESAHVLKKMRIVLAGGEPNHNTELVNKLKPLDSARHAIEDVLLEIVEGDGGDVWCFRQASDPFVIDPFSY</sequence>
<dbReference type="RefSeq" id="XP_022679716.1">
    <property type="nucleotide sequence ID" value="XM_022823981.1"/>
</dbReference>
<dbReference type="Pfam" id="PF24758">
    <property type="entry name" value="LRR_At5g56370"/>
    <property type="match status" value="1"/>
</dbReference>
<gene>
    <name evidence="2" type="primary">LOC111256261</name>
</gene>
<dbReference type="SUPFAM" id="SSF81383">
    <property type="entry name" value="F-box domain"/>
    <property type="match status" value="1"/>
</dbReference>
<name>K4A1X1_SETIT</name>
<accession>K4A1X1</accession>
<evidence type="ECO:0000313" key="2">
    <source>
        <dbReference type="EnsemblPlants" id="KQL22335"/>
    </source>
</evidence>
<dbReference type="Pfam" id="PF08387">
    <property type="entry name" value="FBD"/>
    <property type="match status" value="1"/>
</dbReference>
<dbReference type="InterPro" id="IPR055302">
    <property type="entry name" value="F-box_dom-containing"/>
</dbReference>
<dbReference type="EMBL" id="AGNK02000655">
    <property type="status" value="NOT_ANNOTATED_CDS"/>
    <property type="molecule type" value="Genomic_DNA"/>
</dbReference>
<proteinExistence type="predicted"/>
<dbReference type="PANTHER" id="PTHR32141">
    <property type="match status" value="1"/>
</dbReference>
<dbReference type="InterPro" id="IPR055411">
    <property type="entry name" value="LRR_FXL15/At3g58940/PEG3-like"/>
</dbReference>
<dbReference type="PROSITE" id="PS50181">
    <property type="entry name" value="FBOX"/>
    <property type="match status" value="1"/>
</dbReference>
<dbReference type="PANTHER" id="PTHR32141:SF59">
    <property type="entry name" value="F-BOX DOMAIN-CONTAINING PROTEIN"/>
    <property type="match status" value="1"/>
</dbReference>
<dbReference type="SUPFAM" id="SSF52047">
    <property type="entry name" value="RNI-like"/>
    <property type="match status" value="1"/>
</dbReference>
<keyword evidence="3" id="KW-1185">Reference proteome</keyword>
<dbReference type="InterPro" id="IPR036047">
    <property type="entry name" value="F-box-like_dom_sf"/>
</dbReference>